<dbReference type="InterPro" id="IPR036770">
    <property type="entry name" value="Ankyrin_rpt-contain_sf"/>
</dbReference>
<dbReference type="InterPro" id="IPR001214">
    <property type="entry name" value="SET_dom"/>
</dbReference>
<organism evidence="4 5">
    <name type="scientific">Thamnophis sirtalis</name>
    <dbReference type="NCBI Taxonomy" id="35019"/>
    <lineage>
        <taxon>Eukaryota</taxon>
        <taxon>Metazoa</taxon>
        <taxon>Chordata</taxon>
        <taxon>Craniata</taxon>
        <taxon>Vertebrata</taxon>
        <taxon>Euteleostomi</taxon>
        <taxon>Lepidosauria</taxon>
        <taxon>Squamata</taxon>
        <taxon>Bifurcata</taxon>
        <taxon>Unidentata</taxon>
        <taxon>Episquamata</taxon>
        <taxon>Toxicofera</taxon>
        <taxon>Serpentes</taxon>
        <taxon>Colubroidea</taxon>
        <taxon>Colubridae</taxon>
        <taxon>Natricinae</taxon>
        <taxon>Thamnophis</taxon>
    </lineage>
</organism>
<feature type="repeat" description="ANK" evidence="1">
    <location>
        <begin position="23"/>
        <end position="55"/>
    </location>
</feature>
<dbReference type="InterPro" id="IPR043550">
    <property type="entry name" value="EHMT1/EHMT2"/>
</dbReference>
<dbReference type="Pfam" id="PF00023">
    <property type="entry name" value="Ank"/>
    <property type="match status" value="1"/>
</dbReference>
<dbReference type="Proteomes" id="UP000504617">
    <property type="component" value="Unplaced"/>
</dbReference>
<dbReference type="SMART" id="SM00248">
    <property type="entry name" value="ANK"/>
    <property type="match status" value="3"/>
</dbReference>
<evidence type="ECO:0000259" key="3">
    <source>
        <dbReference type="PROSITE" id="PS50280"/>
    </source>
</evidence>
<dbReference type="PANTHER" id="PTHR46307">
    <property type="entry name" value="G9A, ISOFORM B"/>
    <property type="match status" value="1"/>
</dbReference>
<accession>A0A6I9YLT9</accession>
<dbReference type="AlphaFoldDB" id="A0A6I9YLT9"/>
<protein>
    <submittedName>
        <fullName evidence="5">Histone-lysine N-methyltransferase EHMT1-like</fullName>
    </submittedName>
</protein>
<keyword evidence="4" id="KW-1185">Reference proteome</keyword>
<name>A0A6I9YLT9_9SAUR</name>
<dbReference type="Gene3D" id="2.170.270.10">
    <property type="entry name" value="SET domain"/>
    <property type="match status" value="1"/>
</dbReference>
<evidence type="ECO:0000313" key="5">
    <source>
        <dbReference type="RefSeq" id="XP_013925197.1"/>
    </source>
</evidence>
<dbReference type="Gene3D" id="1.25.40.20">
    <property type="entry name" value="Ankyrin repeat-containing domain"/>
    <property type="match status" value="1"/>
</dbReference>
<sequence length="441" mass="48524">MAKCQEEEEEEEEEEAVVAMDASGRTPLFWATEYRHERLVELLLSHGADPDVRDKEGNLCLHRAAYFGSPTIARMLLEAGSDLNARNLRGDSPLHLAAQEKCHECLSLFLACGAVSLKNKAGQLPQQCTRLSSPPCRALQAFSAQLPSQVEQILSRDVSRGFEQVAIPCLNMVDQESCPRDFLYITGNILSGSGLLPIKTCDQSQGGQLRLDTTGTAPEMGSIYECSMLCACPRSCPNRMVQRGLRTQLQLYRTAAKGWGVRTVQDVPHGAFLCQYFGELISNTEAAHREEDTYYFVVDMPDGQQCCLDGRYYGNVGRFLNHSCQPNLVALQVALGYEIPGIAFFSTRAIQAGEELGFDYGDQFWEVKSWNCTCLCGSPGCRRSARSPARLPSPAAGEPGSGPSSSCTPRPPLRGFALKTKRSSPLKRLTRSRLAREARPP</sequence>
<feature type="region of interest" description="Disordered" evidence="2">
    <location>
        <begin position="387"/>
        <end position="441"/>
    </location>
</feature>
<evidence type="ECO:0000256" key="1">
    <source>
        <dbReference type="PROSITE-ProRule" id="PRU00023"/>
    </source>
</evidence>
<dbReference type="Pfam" id="PF12796">
    <property type="entry name" value="Ank_2"/>
    <property type="match status" value="1"/>
</dbReference>
<evidence type="ECO:0000313" key="4">
    <source>
        <dbReference type="Proteomes" id="UP000504617"/>
    </source>
</evidence>
<dbReference type="SUPFAM" id="SSF48403">
    <property type="entry name" value="Ankyrin repeat"/>
    <property type="match status" value="1"/>
</dbReference>
<dbReference type="GO" id="GO:0005634">
    <property type="term" value="C:nucleus"/>
    <property type="evidence" value="ECO:0007669"/>
    <property type="project" value="TreeGrafter"/>
</dbReference>
<dbReference type="OrthoDB" id="616263at2759"/>
<dbReference type="KEGG" id="tsr:106551590"/>
<dbReference type="PROSITE" id="PS50088">
    <property type="entry name" value="ANK_REPEAT"/>
    <property type="match status" value="2"/>
</dbReference>
<proteinExistence type="predicted"/>
<evidence type="ECO:0000256" key="2">
    <source>
        <dbReference type="SAM" id="MobiDB-lite"/>
    </source>
</evidence>
<dbReference type="GO" id="GO:0002039">
    <property type="term" value="F:p53 binding"/>
    <property type="evidence" value="ECO:0007669"/>
    <property type="project" value="InterPro"/>
</dbReference>
<dbReference type="RefSeq" id="XP_013925197.1">
    <property type="nucleotide sequence ID" value="XM_014069722.1"/>
</dbReference>
<dbReference type="GO" id="GO:0000785">
    <property type="term" value="C:chromatin"/>
    <property type="evidence" value="ECO:0007669"/>
    <property type="project" value="TreeGrafter"/>
</dbReference>
<dbReference type="PROSITE" id="PS50280">
    <property type="entry name" value="SET"/>
    <property type="match status" value="1"/>
</dbReference>
<dbReference type="Pfam" id="PF00856">
    <property type="entry name" value="SET"/>
    <property type="match status" value="1"/>
</dbReference>
<reference evidence="5" key="1">
    <citation type="submission" date="2025-08" db="UniProtKB">
        <authorList>
            <consortium name="RefSeq"/>
        </authorList>
    </citation>
    <scope>IDENTIFICATION</scope>
    <source>
        <tissue evidence="5">Skeletal muscle</tissue>
    </source>
</reference>
<dbReference type="InterPro" id="IPR046341">
    <property type="entry name" value="SET_dom_sf"/>
</dbReference>
<dbReference type="PANTHER" id="PTHR46307:SF4">
    <property type="entry name" value="G9A, ISOFORM B"/>
    <property type="match status" value="1"/>
</dbReference>
<feature type="compositionally biased region" description="Low complexity" evidence="2">
    <location>
        <begin position="387"/>
        <end position="408"/>
    </location>
</feature>
<keyword evidence="1" id="KW-0040">ANK repeat</keyword>
<dbReference type="PROSITE" id="PS50297">
    <property type="entry name" value="ANK_REP_REGION"/>
    <property type="match status" value="2"/>
</dbReference>
<feature type="domain" description="SET" evidence="3">
    <location>
        <begin position="247"/>
        <end position="361"/>
    </location>
</feature>
<gene>
    <name evidence="5" type="primary">LOC106551590</name>
</gene>
<dbReference type="SUPFAM" id="SSF82199">
    <property type="entry name" value="SET domain"/>
    <property type="match status" value="1"/>
</dbReference>
<feature type="compositionally biased region" description="Basic residues" evidence="2">
    <location>
        <begin position="419"/>
        <end position="433"/>
    </location>
</feature>
<feature type="repeat" description="ANK" evidence="1">
    <location>
        <begin position="56"/>
        <end position="88"/>
    </location>
</feature>
<dbReference type="GO" id="GO:0046974">
    <property type="term" value="F:histone H3K9 methyltransferase activity"/>
    <property type="evidence" value="ECO:0007669"/>
    <property type="project" value="TreeGrafter"/>
</dbReference>
<dbReference type="GeneID" id="106551590"/>
<dbReference type="GO" id="GO:0000122">
    <property type="term" value="P:negative regulation of transcription by RNA polymerase II"/>
    <property type="evidence" value="ECO:0007669"/>
    <property type="project" value="TreeGrafter"/>
</dbReference>
<dbReference type="SMART" id="SM00317">
    <property type="entry name" value="SET"/>
    <property type="match status" value="1"/>
</dbReference>
<dbReference type="InterPro" id="IPR002110">
    <property type="entry name" value="Ankyrin_rpt"/>
</dbReference>